<dbReference type="EMBL" id="OZ035833">
    <property type="protein sequence ID" value="CAL1572888.1"/>
    <property type="molecule type" value="Genomic_DNA"/>
</dbReference>
<name>A0AAV2J9H1_KNICA</name>
<protein>
    <submittedName>
        <fullName evidence="2">Uncharacterized protein</fullName>
    </submittedName>
</protein>
<evidence type="ECO:0000256" key="1">
    <source>
        <dbReference type="SAM" id="MobiDB-lite"/>
    </source>
</evidence>
<gene>
    <name evidence="2" type="ORF">KC01_LOCUS4885</name>
</gene>
<feature type="compositionally biased region" description="Acidic residues" evidence="1">
    <location>
        <begin position="70"/>
        <end position="90"/>
    </location>
</feature>
<dbReference type="AlphaFoldDB" id="A0AAV2J9H1"/>
<dbReference type="Proteomes" id="UP001497482">
    <property type="component" value="Chromosome 11"/>
</dbReference>
<keyword evidence="3" id="KW-1185">Reference proteome</keyword>
<organism evidence="2 3">
    <name type="scientific">Knipowitschia caucasica</name>
    <name type="common">Caucasian dwarf goby</name>
    <name type="synonym">Pomatoschistus caucasicus</name>
    <dbReference type="NCBI Taxonomy" id="637954"/>
    <lineage>
        <taxon>Eukaryota</taxon>
        <taxon>Metazoa</taxon>
        <taxon>Chordata</taxon>
        <taxon>Craniata</taxon>
        <taxon>Vertebrata</taxon>
        <taxon>Euteleostomi</taxon>
        <taxon>Actinopterygii</taxon>
        <taxon>Neopterygii</taxon>
        <taxon>Teleostei</taxon>
        <taxon>Neoteleostei</taxon>
        <taxon>Acanthomorphata</taxon>
        <taxon>Gobiaria</taxon>
        <taxon>Gobiiformes</taxon>
        <taxon>Gobioidei</taxon>
        <taxon>Gobiidae</taxon>
        <taxon>Gobiinae</taxon>
        <taxon>Knipowitschia</taxon>
    </lineage>
</organism>
<proteinExistence type="predicted"/>
<feature type="region of interest" description="Disordered" evidence="1">
    <location>
        <begin position="25"/>
        <end position="140"/>
    </location>
</feature>
<evidence type="ECO:0000313" key="2">
    <source>
        <dbReference type="EMBL" id="CAL1572888.1"/>
    </source>
</evidence>
<reference evidence="2 3" key="1">
    <citation type="submission" date="2024-04" db="EMBL/GenBank/DDBJ databases">
        <authorList>
            <person name="Waldvogel A.-M."/>
            <person name="Schoenle A."/>
        </authorList>
    </citation>
    <scope>NUCLEOTIDE SEQUENCE [LARGE SCALE GENOMIC DNA]</scope>
</reference>
<accession>A0AAV2J9H1</accession>
<sequence length="239" mass="26223">MYEDVVSVDVIVGGRSHTQQSVILKPLRASVTTGTPRAPENTEQAPARAQRATERAEWNQSVSHIHAPCSDDEVEEGEDEDDYSPTDEDPDLKPPGLKPTMRPITGGTLVVPCQWESSPNTPGDESPCDSSSPMKLSSDACHRRTPAQIGLSLNVLLLKLIPELSRELCSLFTNTFSTRSDEAAAKKKAGASGHYDDKTWQWTSRSVQLKGANAEEKRKHIKSLIEKTHGKIPEHFSTP</sequence>
<feature type="compositionally biased region" description="Polar residues" evidence="1">
    <location>
        <begin position="115"/>
        <end position="135"/>
    </location>
</feature>
<evidence type="ECO:0000313" key="3">
    <source>
        <dbReference type="Proteomes" id="UP001497482"/>
    </source>
</evidence>